<dbReference type="Proteomes" id="UP000247792">
    <property type="component" value="Unassembled WGS sequence"/>
</dbReference>
<dbReference type="RefSeq" id="WP_110254336.1">
    <property type="nucleotide sequence ID" value="NZ_QJKB01000002.1"/>
</dbReference>
<organism evidence="1 2">
    <name type="scientific">Undibacterium pigrum</name>
    <dbReference type="NCBI Taxonomy" id="401470"/>
    <lineage>
        <taxon>Bacteria</taxon>
        <taxon>Pseudomonadati</taxon>
        <taxon>Pseudomonadota</taxon>
        <taxon>Betaproteobacteria</taxon>
        <taxon>Burkholderiales</taxon>
        <taxon>Oxalobacteraceae</taxon>
        <taxon>Undibacterium</taxon>
    </lineage>
</organism>
<dbReference type="EMBL" id="QJKB01000002">
    <property type="protein sequence ID" value="PXX44842.1"/>
    <property type="molecule type" value="Genomic_DNA"/>
</dbReference>
<keyword evidence="2" id="KW-1185">Reference proteome</keyword>
<proteinExistence type="predicted"/>
<accession>A0A318J941</accession>
<sequence>MQEIKKLSLLLTSMYDGYGTSGAVGISYFRKYSDELEEFNFEIILQHQMSLNWHHQYVLDFILSTPFLWGSLPNDFWVGMLVRPNIRPKISGLIDEVSYFVDIEFLSRYLGIDALAYVVESSLVGEADKRNIFDYFEKMPYGLVPSVHDVEDLDGVYFADKSLLQDLQKNLCSNFGFDLVHFDENNIHEYMKNLGERIV</sequence>
<protein>
    <submittedName>
        <fullName evidence="1">Uncharacterized protein</fullName>
    </submittedName>
</protein>
<comment type="caution">
    <text evidence="1">The sequence shown here is derived from an EMBL/GenBank/DDBJ whole genome shotgun (WGS) entry which is preliminary data.</text>
</comment>
<dbReference type="AlphaFoldDB" id="A0A318J941"/>
<dbReference type="OrthoDB" id="582363at2"/>
<evidence type="ECO:0000313" key="2">
    <source>
        <dbReference type="Proteomes" id="UP000247792"/>
    </source>
</evidence>
<gene>
    <name evidence="1" type="ORF">DFR42_10254</name>
</gene>
<evidence type="ECO:0000313" key="1">
    <source>
        <dbReference type="EMBL" id="PXX44842.1"/>
    </source>
</evidence>
<reference evidence="1 2" key="1">
    <citation type="submission" date="2018-05" db="EMBL/GenBank/DDBJ databases">
        <title>Genomic Encyclopedia of Type Strains, Phase IV (KMG-IV): sequencing the most valuable type-strain genomes for metagenomic binning, comparative biology and taxonomic classification.</title>
        <authorList>
            <person name="Goeker M."/>
        </authorList>
    </citation>
    <scope>NUCLEOTIDE SEQUENCE [LARGE SCALE GENOMIC DNA]</scope>
    <source>
        <strain evidence="1 2">DSM 19792</strain>
    </source>
</reference>
<name>A0A318J941_9BURK</name>